<evidence type="ECO:0000313" key="3">
    <source>
        <dbReference type="EMBL" id="HIU94635.1"/>
    </source>
</evidence>
<evidence type="ECO:0000256" key="1">
    <source>
        <dbReference type="SAM" id="Phobius"/>
    </source>
</evidence>
<feature type="non-terminal residue" evidence="3">
    <location>
        <position position="345"/>
    </location>
</feature>
<dbReference type="PANTHER" id="PTHR34978:SF3">
    <property type="entry name" value="SLR0241 PROTEIN"/>
    <property type="match status" value="1"/>
</dbReference>
<evidence type="ECO:0000259" key="2">
    <source>
        <dbReference type="Pfam" id="PF05569"/>
    </source>
</evidence>
<feature type="transmembrane region" description="Helical" evidence="1">
    <location>
        <begin position="31"/>
        <end position="49"/>
    </location>
</feature>
<protein>
    <submittedName>
        <fullName evidence="3">M56 family metallopeptidase</fullName>
    </submittedName>
</protein>
<sequence>MQLVNMSVGGGIVILLVLACRALLVRAPRRYCYALWALPLLRLLVPFTLESAASPLPLTADPIPLDIGLMETPQIHTGISSFNSAVNGLLPAGTPQTSANPLQIFIAVATALYLIGLLAMLLHGLVALIRLRRRLAGAVCLENGVYEVAGIPTPFVLGLLRPRIYLPVGLNGAEQAHVLAHERAHIRRLDHVTRLLAYLALCLHWWNPLVWLAFRLSARDMELSCDERVLATSGADIRAGYANTLLNLSATRARLPGTPLAFGESDAKTRITNVLRYRRPALWLSAVASLVCLLAAACALTSRAQETAPTVPHGTYGVRDILYAAPVYSFSYASAEDAPQYAVDE</sequence>
<keyword evidence="1" id="KW-0812">Transmembrane</keyword>
<dbReference type="AlphaFoldDB" id="A0A9D1N3Y3"/>
<keyword evidence="1" id="KW-1133">Transmembrane helix</keyword>
<gene>
    <name evidence="3" type="ORF">IAD24_05680</name>
</gene>
<feature type="transmembrane region" description="Helical" evidence="1">
    <location>
        <begin position="281"/>
        <end position="300"/>
    </location>
</feature>
<reference evidence="3" key="1">
    <citation type="submission" date="2020-10" db="EMBL/GenBank/DDBJ databases">
        <authorList>
            <person name="Gilroy R."/>
        </authorList>
    </citation>
    <scope>NUCLEOTIDE SEQUENCE</scope>
    <source>
        <strain evidence="3">ChiGjej2B2-16831</strain>
    </source>
</reference>
<name>A0A9D1N3Y3_9FIRM</name>
<evidence type="ECO:0000313" key="4">
    <source>
        <dbReference type="Proteomes" id="UP000824128"/>
    </source>
</evidence>
<feature type="transmembrane region" description="Helical" evidence="1">
    <location>
        <begin position="6"/>
        <end position="24"/>
    </location>
</feature>
<organism evidence="3 4">
    <name type="scientific">Candidatus Aphodomorpha intestinavium</name>
    <dbReference type="NCBI Taxonomy" id="2840672"/>
    <lineage>
        <taxon>Bacteria</taxon>
        <taxon>Bacillati</taxon>
        <taxon>Bacillota</taxon>
        <taxon>Clostridia</taxon>
        <taxon>Eubacteriales</taxon>
        <taxon>Candidatus Aphodomorpha</taxon>
    </lineage>
</organism>
<comment type="caution">
    <text evidence="3">The sequence shown here is derived from an EMBL/GenBank/DDBJ whole genome shotgun (WGS) entry which is preliminary data.</text>
</comment>
<dbReference type="CDD" id="cd07341">
    <property type="entry name" value="M56_BlaR1_MecR1_like"/>
    <property type="match status" value="1"/>
</dbReference>
<dbReference type="Pfam" id="PF05569">
    <property type="entry name" value="Peptidase_M56"/>
    <property type="match status" value="1"/>
</dbReference>
<keyword evidence="1" id="KW-0472">Membrane</keyword>
<feature type="transmembrane region" description="Helical" evidence="1">
    <location>
        <begin position="104"/>
        <end position="129"/>
    </location>
</feature>
<dbReference type="InterPro" id="IPR008756">
    <property type="entry name" value="Peptidase_M56"/>
</dbReference>
<accession>A0A9D1N3Y3</accession>
<dbReference type="EMBL" id="DVNZ01000178">
    <property type="protein sequence ID" value="HIU94635.1"/>
    <property type="molecule type" value="Genomic_DNA"/>
</dbReference>
<reference evidence="3" key="2">
    <citation type="journal article" date="2021" name="PeerJ">
        <title>Extensive microbial diversity within the chicken gut microbiome revealed by metagenomics and culture.</title>
        <authorList>
            <person name="Gilroy R."/>
            <person name="Ravi A."/>
            <person name="Getino M."/>
            <person name="Pursley I."/>
            <person name="Horton D.L."/>
            <person name="Alikhan N.F."/>
            <person name="Baker D."/>
            <person name="Gharbi K."/>
            <person name="Hall N."/>
            <person name="Watson M."/>
            <person name="Adriaenssens E.M."/>
            <person name="Foster-Nyarko E."/>
            <person name="Jarju S."/>
            <person name="Secka A."/>
            <person name="Antonio M."/>
            <person name="Oren A."/>
            <person name="Chaudhuri R.R."/>
            <person name="La Ragione R."/>
            <person name="Hildebrand F."/>
            <person name="Pallen M.J."/>
        </authorList>
    </citation>
    <scope>NUCLEOTIDE SEQUENCE</scope>
    <source>
        <strain evidence="3">ChiGjej2B2-16831</strain>
    </source>
</reference>
<dbReference type="InterPro" id="IPR052173">
    <property type="entry name" value="Beta-lactam_resp_regulator"/>
</dbReference>
<proteinExistence type="predicted"/>
<feature type="transmembrane region" description="Helical" evidence="1">
    <location>
        <begin position="195"/>
        <end position="214"/>
    </location>
</feature>
<dbReference type="Proteomes" id="UP000824128">
    <property type="component" value="Unassembled WGS sequence"/>
</dbReference>
<dbReference type="PANTHER" id="PTHR34978">
    <property type="entry name" value="POSSIBLE SENSOR-TRANSDUCER PROTEIN BLAR"/>
    <property type="match status" value="1"/>
</dbReference>
<feature type="domain" description="Peptidase M56" evidence="2">
    <location>
        <begin position="2"/>
        <end position="273"/>
    </location>
</feature>